<dbReference type="GO" id="GO:0000145">
    <property type="term" value="C:exocyst"/>
    <property type="evidence" value="ECO:0007669"/>
    <property type="project" value="TreeGrafter"/>
</dbReference>
<dbReference type="CDD" id="cd15892">
    <property type="entry name" value="R-SNARE_STXBP6"/>
    <property type="match status" value="1"/>
</dbReference>
<sequence length="320" mass="35087">RVTPLRSFVRPNSCSRGSALTLPGGAPLSPPCRQVPNSGPSALVFSRGPEPLPVPAAATSTAQRPLSRQFEAGPGRDRGQRRRRGRVPAGRRDSVCRPAGVRRSAGGADWRSRRTWGRPHASALAARRPPPRELRAGGAAPGRGEEGGGTQPSRAERSRHEVTNKKPAQASITKVKQFEGSTSFVRRTQWMLEQLRQVNGIDPNRDSPEFDLLFENAFDQWVASTASEKCTFFQVLHHTCQRYLTDKKPEFINCQSKIMGGNSILHSAADSVTSAVQKASQALNERGERLGRAEEKTEELKNSAQQFAETAHKLAMKHKC</sequence>
<dbReference type="GO" id="GO:0006893">
    <property type="term" value="P:Golgi to plasma membrane transport"/>
    <property type="evidence" value="ECO:0007669"/>
    <property type="project" value="TreeGrafter"/>
</dbReference>
<dbReference type="Pfam" id="PF15277">
    <property type="entry name" value="Sec3-PIP2_bind"/>
    <property type="match status" value="1"/>
</dbReference>
<dbReference type="Gene3D" id="1.20.5.110">
    <property type="match status" value="1"/>
</dbReference>
<feature type="compositionally biased region" description="Basic and acidic residues" evidence="2">
    <location>
        <begin position="154"/>
        <end position="164"/>
    </location>
</feature>
<dbReference type="Proteomes" id="UP000694556">
    <property type="component" value="Unassembled WGS sequence"/>
</dbReference>
<dbReference type="PROSITE" id="PS50892">
    <property type="entry name" value="V_SNARE"/>
    <property type="match status" value="1"/>
</dbReference>
<dbReference type="InterPro" id="IPR028258">
    <property type="entry name" value="Sec3-PIP2_bind"/>
</dbReference>
<keyword evidence="5" id="KW-1185">Reference proteome</keyword>
<protein>
    <submittedName>
        <fullName evidence="4">Syntaxin binding protein 6</fullName>
    </submittedName>
</protein>
<reference evidence="4" key="1">
    <citation type="submission" date="2025-08" db="UniProtKB">
        <authorList>
            <consortium name="Ensembl"/>
        </authorList>
    </citation>
    <scope>IDENTIFICATION</scope>
</reference>
<evidence type="ECO:0000259" key="3">
    <source>
        <dbReference type="PROSITE" id="PS50892"/>
    </source>
</evidence>
<dbReference type="PANTHER" id="PTHR16092:SF14">
    <property type="entry name" value="EXOCYST COMPLEX COMPONENT 1 ISOFORM X1"/>
    <property type="match status" value="1"/>
</dbReference>
<dbReference type="GO" id="GO:0035542">
    <property type="term" value="P:regulation of SNARE complex assembly"/>
    <property type="evidence" value="ECO:0007669"/>
    <property type="project" value="InterPro"/>
</dbReference>
<dbReference type="GO" id="GO:0005886">
    <property type="term" value="C:plasma membrane"/>
    <property type="evidence" value="ECO:0007669"/>
    <property type="project" value="TreeGrafter"/>
</dbReference>
<evidence type="ECO:0000313" key="4">
    <source>
        <dbReference type="Ensembl" id="ENSCMMP00000019165.1"/>
    </source>
</evidence>
<dbReference type="Pfam" id="PF00957">
    <property type="entry name" value="Synaptobrevin"/>
    <property type="match status" value="1"/>
</dbReference>
<dbReference type="FunFam" id="1.20.5.110:FF:000029">
    <property type="entry name" value="Syntaxin-binding protein 6"/>
    <property type="match status" value="1"/>
</dbReference>
<accession>A0A8C3CHT3</accession>
<organism evidence="4 5">
    <name type="scientific">Cairina moschata</name>
    <name type="common">Muscovy duck</name>
    <dbReference type="NCBI Taxonomy" id="8855"/>
    <lineage>
        <taxon>Eukaryota</taxon>
        <taxon>Metazoa</taxon>
        <taxon>Chordata</taxon>
        <taxon>Craniata</taxon>
        <taxon>Vertebrata</taxon>
        <taxon>Euteleostomi</taxon>
        <taxon>Archelosauria</taxon>
        <taxon>Archosauria</taxon>
        <taxon>Dinosauria</taxon>
        <taxon>Saurischia</taxon>
        <taxon>Theropoda</taxon>
        <taxon>Coelurosauria</taxon>
        <taxon>Aves</taxon>
        <taxon>Neognathae</taxon>
        <taxon>Galloanserae</taxon>
        <taxon>Anseriformes</taxon>
        <taxon>Anatidae</taxon>
        <taxon>Anatinae</taxon>
        <taxon>Cairina</taxon>
    </lineage>
</organism>
<evidence type="ECO:0000313" key="5">
    <source>
        <dbReference type="Proteomes" id="UP000694556"/>
    </source>
</evidence>
<reference evidence="4" key="2">
    <citation type="submission" date="2025-09" db="UniProtKB">
        <authorList>
            <consortium name="Ensembl"/>
        </authorList>
    </citation>
    <scope>IDENTIFICATION</scope>
</reference>
<evidence type="ECO:0000256" key="2">
    <source>
        <dbReference type="SAM" id="MobiDB-lite"/>
    </source>
</evidence>
<dbReference type="InterPro" id="IPR037822">
    <property type="entry name" value="STXBP6_SNARE"/>
</dbReference>
<dbReference type="SUPFAM" id="SSF58038">
    <property type="entry name" value="SNARE fusion complex"/>
    <property type="match status" value="1"/>
</dbReference>
<dbReference type="Ensembl" id="ENSCMMT00000021042.1">
    <property type="protein sequence ID" value="ENSCMMP00000019165.1"/>
    <property type="gene ID" value="ENSCMMG00000012104.1"/>
</dbReference>
<dbReference type="PANTHER" id="PTHR16092">
    <property type="entry name" value="SEC3/SYNTAXIN-RELATED"/>
    <property type="match status" value="1"/>
</dbReference>
<evidence type="ECO:0000256" key="1">
    <source>
        <dbReference type="PROSITE-ProRule" id="PRU00290"/>
    </source>
</evidence>
<dbReference type="GO" id="GO:0006887">
    <property type="term" value="P:exocytosis"/>
    <property type="evidence" value="ECO:0007669"/>
    <property type="project" value="TreeGrafter"/>
</dbReference>
<proteinExistence type="predicted"/>
<feature type="region of interest" description="Disordered" evidence="2">
    <location>
        <begin position="1"/>
        <end position="171"/>
    </location>
</feature>
<dbReference type="GO" id="GO:0005546">
    <property type="term" value="F:phosphatidylinositol-4,5-bisphosphate binding"/>
    <property type="evidence" value="ECO:0007669"/>
    <property type="project" value="TreeGrafter"/>
</dbReference>
<dbReference type="SMART" id="SM01313">
    <property type="entry name" value="Sec3-PIP2_bind"/>
    <property type="match status" value="1"/>
</dbReference>
<dbReference type="InterPro" id="IPR042855">
    <property type="entry name" value="V_SNARE_CC"/>
</dbReference>
<keyword evidence="1" id="KW-0175">Coiled coil</keyword>
<feature type="domain" description="V-SNARE coiled-coil homology" evidence="3">
    <location>
        <begin position="261"/>
        <end position="320"/>
    </location>
</feature>
<dbReference type="AlphaFoldDB" id="A0A8C3CHT3"/>
<name>A0A8C3CHT3_CAIMO</name>